<dbReference type="GO" id="GO:0044458">
    <property type="term" value="P:motile cilium assembly"/>
    <property type="evidence" value="ECO:0007669"/>
    <property type="project" value="TreeGrafter"/>
</dbReference>
<sequence length="247" mass="29409">MWWGYSPALDLRLEWEQYKHKNYKNLKELNILLVGAADGRHILKTLAQTYRHEKTQRINFYVYEASLDLVARQVMLLTIALEPPEKLGLQEKTRLFLELYGNSLVRPTTANFIARKSAQFVHMVTDLDFQVGRMPLLRLDQLKYRERDHLENVFKFWQEARTKFPISLYWDKRLRKHLVTRYDSRIGVFDWDYHMRLRPFGAEAITSREYKNWRNSGVAFTWLETESTEPNLTLATGAFQVDVEVMS</sequence>
<evidence type="ECO:0000313" key="7">
    <source>
        <dbReference type="EMBL" id="KDR23185.1"/>
    </source>
</evidence>
<dbReference type="STRING" id="136037.A0A067RRE1"/>
<dbReference type="InParanoid" id="A0A067RRE1"/>
<dbReference type="GO" id="GO:0070286">
    <property type="term" value="P:axonemal dynein complex assembly"/>
    <property type="evidence" value="ECO:0007669"/>
    <property type="project" value="InterPro"/>
</dbReference>
<protein>
    <recommendedName>
        <fullName evidence="9">Dynein assembly factor 3, axonemal</fullName>
    </recommendedName>
</protein>
<keyword evidence="2" id="KW-0963">Cytoplasm</keyword>
<evidence type="ECO:0000313" key="8">
    <source>
        <dbReference type="Proteomes" id="UP000027135"/>
    </source>
</evidence>
<dbReference type="Pfam" id="PF14737">
    <property type="entry name" value="DUF4470"/>
    <property type="match status" value="1"/>
</dbReference>
<comment type="subcellular location">
    <subcellularLocation>
        <location evidence="4">Dynein axonemal particle</location>
    </subcellularLocation>
</comment>
<dbReference type="Pfam" id="PF14740">
    <property type="entry name" value="DUF4471"/>
    <property type="match status" value="1"/>
</dbReference>
<evidence type="ECO:0000256" key="2">
    <source>
        <dbReference type="ARBA" id="ARBA00022490"/>
    </source>
</evidence>
<dbReference type="AlphaFoldDB" id="A0A067RRE1"/>
<evidence type="ECO:0000256" key="4">
    <source>
        <dbReference type="ARBA" id="ARBA00024190"/>
    </source>
</evidence>
<dbReference type="GO" id="GO:0120293">
    <property type="term" value="C:dynein axonemal particle"/>
    <property type="evidence" value="ECO:0007669"/>
    <property type="project" value="UniProtKB-SubCell"/>
</dbReference>
<dbReference type="eggNOG" id="ENOG502QT97">
    <property type="taxonomic scope" value="Eukaryota"/>
</dbReference>
<evidence type="ECO:0000256" key="3">
    <source>
        <dbReference type="ARBA" id="ARBA00022794"/>
    </source>
</evidence>
<evidence type="ECO:0000259" key="5">
    <source>
        <dbReference type="Pfam" id="PF14737"/>
    </source>
</evidence>
<evidence type="ECO:0000259" key="6">
    <source>
        <dbReference type="Pfam" id="PF14740"/>
    </source>
</evidence>
<comment type="similarity">
    <text evidence="1">Belongs to the DNAAF3 family.</text>
</comment>
<feature type="domain" description="Dynein assembly factor 3 C-terminal" evidence="6">
    <location>
        <begin position="137"/>
        <end position="240"/>
    </location>
</feature>
<name>A0A067RRE1_ZOONE</name>
<dbReference type="InterPro" id="IPR028235">
    <property type="entry name" value="DNAAF3_C"/>
</dbReference>
<evidence type="ECO:0000256" key="1">
    <source>
        <dbReference type="ARBA" id="ARBA00010449"/>
    </source>
</evidence>
<dbReference type="PANTHER" id="PTHR22118:SF14">
    <property type="entry name" value="DYNEIN AXONEMAL ASSEMBLY FACTOR 3"/>
    <property type="match status" value="1"/>
</dbReference>
<accession>A0A067RRE1</accession>
<dbReference type="EMBL" id="KK852470">
    <property type="protein sequence ID" value="KDR23185.1"/>
    <property type="molecule type" value="Genomic_DNA"/>
</dbReference>
<dbReference type="InterPro" id="IPR027974">
    <property type="entry name" value="DUF4470"/>
</dbReference>
<gene>
    <name evidence="7" type="ORF">L798_07084</name>
</gene>
<dbReference type="OMA" id="WWGYSPA"/>
<dbReference type="InterPro" id="IPR039304">
    <property type="entry name" value="DNAAF3"/>
</dbReference>
<keyword evidence="8" id="KW-1185">Reference proteome</keyword>
<feature type="domain" description="DUF4470" evidence="5">
    <location>
        <begin position="2"/>
        <end position="104"/>
    </location>
</feature>
<dbReference type="Proteomes" id="UP000027135">
    <property type="component" value="Unassembled WGS sequence"/>
</dbReference>
<proteinExistence type="inferred from homology"/>
<reference evidence="7 8" key="1">
    <citation type="journal article" date="2014" name="Nat. Commun.">
        <title>Molecular traces of alternative social organization in a termite genome.</title>
        <authorList>
            <person name="Terrapon N."/>
            <person name="Li C."/>
            <person name="Robertson H.M."/>
            <person name="Ji L."/>
            <person name="Meng X."/>
            <person name="Booth W."/>
            <person name="Chen Z."/>
            <person name="Childers C.P."/>
            <person name="Glastad K.M."/>
            <person name="Gokhale K."/>
            <person name="Gowin J."/>
            <person name="Gronenberg W."/>
            <person name="Hermansen R.A."/>
            <person name="Hu H."/>
            <person name="Hunt B.G."/>
            <person name="Huylmans A.K."/>
            <person name="Khalil S.M."/>
            <person name="Mitchell R.D."/>
            <person name="Munoz-Torres M.C."/>
            <person name="Mustard J.A."/>
            <person name="Pan H."/>
            <person name="Reese J.T."/>
            <person name="Scharf M.E."/>
            <person name="Sun F."/>
            <person name="Vogel H."/>
            <person name="Xiao J."/>
            <person name="Yang W."/>
            <person name="Yang Z."/>
            <person name="Yang Z."/>
            <person name="Zhou J."/>
            <person name="Zhu J."/>
            <person name="Brent C.S."/>
            <person name="Elsik C.G."/>
            <person name="Goodisman M.A."/>
            <person name="Liberles D.A."/>
            <person name="Roe R.M."/>
            <person name="Vargo E.L."/>
            <person name="Vilcinskas A."/>
            <person name="Wang J."/>
            <person name="Bornberg-Bauer E."/>
            <person name="Korb J."/>
            <person name="Zhang G."/>
            <person name="Liebig J."/>
        </authorList>
    </citation>
    <scope>NUCLEOTIDE SEQUENCE [LARGE SCALE GENOMIC DNA]</scope>
    <source>
        <tissue evidence="7">Whole organism</tissue>
    </source>
</reference>
<keyword evidence="3" id="KW-0970">Cilium biogenesis/degradation</keyword>
<dbReference type="PANTHER" id="PTHR22118">
    <property type="entry name" value="DYNEIN ASSEMBLY FACTOR 3, AXONEMAL"/>
    <property type="match status" value="1"/>
</dbReference>
<evidence type="ECO:0008006" key="9">
    <source>
        <dbReference type="Google" id="ProtNLM"/>
    </source>
</evidence>
<organism evidence="7 8">
    <name type="scientific">Zootermopsis nevadensis</name>
    <name type="common">Dampwood termite</name>
    <dbReference type="NCBI Taxonomy" id="136037"/>
    <lineage>
        <taxon>Eukaryota</taxon>
        <taxon>Metazoa</taxon>
        <taxon>Ecdysozoa</taxon>
        <taxon>Arthropoda</taxon>
        <taxon>Hexapoda</taxon>
        <taxon>Insecta</taxon>
        <taxon>Pterygota</taxon>
        <taxon>Neoptera</taxon>
        <taxon>Polyneoptera</taxon>
        <taxon>Dictyoptera</taxon>
        <taxon>Blattodea</taxon>
        <taxon>Blattoidea</taxon>
        <taxon>Termitoidae</taxon>
        <taxon>Termopsidae</taxon>
        <taxon>Zootermopsis</taxon>
    </lineage>
</organism>